<dbReference type="GO" id="GO:0005829">
    <property type="term" value="C:cytosol"/>
    <property type="evidence" value="ECO:0007669"/>
    <property type="project" value="TreeGrafter"/>
</dbReference>
<feature type="chain" id="PRO_5031208894" description="TatD related DNase" evidence="5">
    <location>
        <begin position="19"/>
        <end position="459"/>
    </location>
</feature>
<feature type="signal peptide" evidence="5">
    <location>
        <begin position="1"/>
        <end position="18"/>
    </location>
</feature>
<dbReference type="InterPro" id="IPR018228">
    <property type="entry name" value="DNase_TatD-rel_CS"/>
</dbReference>
<reference evidence="6" key="1">
    <citation type="submission" date="2021-01" db="EMBL/GenBank/DDBJ databases">
        <authorList>
            <person name="Corre E."/>
            <person name="Pelletier E."/>
            <person name="Niang G."/>
            <person name="Scheremetjew M."/>
            <person name="Finn R."/>
            <person name="Kale V."/>
            <person name="Holt S."/>
            <person name="Cochrane G."/>
            <person name="Meng A."/>
            <person name="Brown T."/>
            <person name="Cohen L."/>
        </authorList>
    </citation>
    <scope>NUCLEOTIDE SEQUENCE</scope>
    <source>
        <strain evidence="6">10249 10 AB</strain>
    </source>
</reference>
<evidence type="ECO:0000313" key="6">
    <source>
        <dbReference type="EMBL" id="CAE0721246.1"/>
    </source>
</evidence>
<dbReference type="AlphaFoldDB" id="A0A7S4ELQ5"/>
<gene>
    <name evidence="6" type="ORF">PAUS00366_LOCUS14001</name>
</gene>
<dbReference type="GO" id="GO:0046872">
    <property type="term" value="F:metal ion binding"/>
    <property type="evidence" value="ECO:0007669"/>
    <property type="project" value="UniProtKB-KW"/>
</dbReference>
<evidence type="ECO:0000256" key="2">
    <source>
        <dbReference type="ARBA" id="ARBA00022722"/>
    </source>
</evidence>
<dbReference type="CDD" id="cd01310">
    <property type="entry name" value="TatD_DNAse"/>
    <property type="match status" value="1"/>
</dbReference>
<dbReference type="GO" id="GO:0008296">
    <property type="term" value="F:3'-5'-DNA exonuclease activity"/>
    <property type="evidence" value="ECO:0007669"/>
    <property type="project" value="TreeGrafter"/>
</dbReference>
<dbReference type="Gene3D" id="3.20.20.140">
    <property type="entry name" value="Metal-dependent hydrolases"/>
    <property type="match status" value="1"/>
</dbReference>
<keyword evidence="2" id="KW-0540">Nuclease</keyword>
<name>A0A7S4ELQ5_9STRA</name>
<dbReference type="EMBL" id="HBIX01019818">
    <property type="protein sequence ID" value="CAE0721246.1"/>
    <property type="molecule type" value="Transcribed_RNA"/>
</dbReference>
<dbReference type="InterPro" id="IPR001130">
    <property type="entry name" value="TatD-like"/>
</dbReference>
<dbReference type="PROSITE" id="PS01091">
    <property type="entry name" value="TATD_3"/>
    <property type="match status" value="1"/>
</dbReference>
<sequence length="459" mass="51592">MVIRLRSGWNILWTLAAAATSSSRLVAVHRGYFPFIYQVHSFTFGSYSINSRRTGTILRPQQEQIPALDTRRRRIKTRMASLNSSTSPPTSSSPALQFEFVDIGANLLDEKYTDGIYFGKKRHEPDFDEVLARAVRQGVTHIILTAGTLAESRKAVNLVQEYRTKWEDAKTPPPLFLGCTVGVHPTRCQQEFIDNLEGQTTLEISEDSSSPTSKTADFVLDELLTLMSYAFDRGYIVAIGEIGLDYDRLQFSPKDVQIDFFKRQLDYFLYGDHPDIGSLPLFLHNRSVGTDVLDILKENREKVNFQSQKPVPIKGVVHSFDDTIELAQEFIDLGLYIGLNGCSLKTEENLAVVRELPLERILLETDCPYCEIKATHAGHQYVTTTFPKKADKKFEFGTMVKGRNEPCQLVQVAEVIAGVKGISVQDVAETCYKNSMNLYGSAFSSKKCATIQNERKIAS</sequence>
<evidence type="ECO:0008006" key="7">
    <source>
        <dbReference type="Google" id="ProtNLM"/>
    </source>
</evidence>
<protein>
    <recommendedName>
        <fullName evidence="7">TatD related DNase</fullName>
    </recommendedName>
</protein>
<dbReference type="SUPFAM" id="SSF51556">
    <property type="entry name" value="Metallo-dependent hydrolases"/>
    <property type="match status" value="1"/>
</dbReference>
<keyword evidence="4" id="KW-0378">Hydrolase</keyword>
<accession>A0A7S4ELQ5</accession>
<dbReference type="InterPro" id="IPR050891">
    <property type="entry name" value="TatD-type_Hydrolase"/>
</dbReference>
<keyword evidence="3" id="KW-0479">Metal-binding</keyword>
<dbReference type="Pfam" id="PF01026">
    <property type="entry name" value="TatD_DNase"/>
    <property type="match status" value="1"/>
</dbReference>
<evidence type="ECO:0000256" key="3">
    <source>
        <dbReference type="ARBA" id="ARBA00022723"/>
    </source>
</evidence>
<dbReference type="PANTHER" id="PTHR10060">
    <property type="entry name" value="TATD FAMILY DEOXYRIBONUCLEASE"/>
    <property type="match status" value="1"/>
</dbReference>
<dbReference type="InterPro" id="IPR032466">
    <property type="entry name" value="Metal_Hydrolase"/>
</dbReference>
<evidence type="ECO:0000256" key="4">
    <source>
        <dbReference type="ARBA" id="ARBA00022801"/>
    </source>
</evidence>
<keyword evidence="5" id="KW-0732">Signal</keyword>
<evidence type="ECO:0000256" key="1">
    <source>
        <dbReference type="ARBA" id="ARBA00009275"/>
    </source>
</evidence>
<organism evidence="6">
    <name type="scientific">Pseudo-nitzschia australis</name>
    <dbReference type="NCBI Taxonomy" id="44445"/>
    <lineage>
        <taxon>Eukaryota</taxon>
        <taxon>Sar</taxon>
        <taxon>Stramenopiles</taxon>
        <taxon>Ochrophyta</taxon>
        <taxon>Bacillariophyta</taxon>
        <taxon>Bacillariophyceae</taxon>
        <taxon>Bacillariophycidae</taxon>
        <taxon>Bacillariales</taxon>
        <taxon>Bacillariaceae</taxon>
        <taxon>Pseudo-nitzschia</taxon>
    </lineage>
</organism>
<evidence type="ECO:0000256" key="5">
    <source>
        <dbReference type="SAM" id="SignalP"/>
    </source>
</evidence>
<dbReference type="PANTHER" id="PTHR10060:SF15">
    <property type="entry name" value="DEOXYRIBONUCLEASE TATDN1"/>
    <property type="match status" value="1"/>
</dbReference>
<comment type="similarity">
    <text evidence="1">Belongs to the metallo-dependent hydrolases superfamily. TatD-type hydrolase family.</text>
</comment>
<proteinExistence type="inferred from homology"/>